<dbReference type="PROSITE" id="PS51186">
    <property type="entry name" value="GNAT"/>
    <property type="match status" value="1"/>
</dbReference>
<dbReference type="Gene3D" id="3.40.630.30">
    <property type="match status" value="1"/>
</dbReference>
<dbReference type="EMBL" id="LYPA01000060">
    <property type="protein sequence ID" value="OBR65170.1"/>
    <property type="molecule type" value="Genomic_DNA"/>
</dbReference>
<dbReference type="OrthoDB" id="9789053at2"/>
<dbReference type="CDD" id="cd04301">
    <property type="entry name" value="NAT_SF"/>
    <property type="match status" value="1"/>
</dbReference>
<feature type="domain" description="N-acetyltransferase" evidence="1">
    <location>
        <begin position="1"/>
        <end position="152"/>
    </location>
</feature>
<keyword evidence="2" id="KW-0808">Transferase</keyword>
<proteinExistence type="predicted"/>
<dbReference type="InterPro" id="IPR016181">
    <property type="entry name" value="Acyl_CoA_acyltransferase"/>
</dbReference>
<dbReference type="Proteomes" id="UP000092024">
    <property type="component" value="Unassembled WGS sequence"/>
</dbReference>
<dbReference type="Pfam" id="PF13508">
    <property type="entry name" value="Acetyltransf_7"/>
    <property type="match status" value="1"/>
</dbReference>
<name>A0A1A5YIE3_9BACL</name>
<evidence type="ECO:0000313" key="2">
    <source>
        <dbReference type="EMBL" id="OBR65170.1"/>
    </source>
</evidence>
<reference evidence="2 3" key="1">
    <citation type="submission" date="2016-05" db="EMBL/GenBank/DDBJ databases">
        <title>Paenibacillus oryzae. sp. nov., isolated from the rice root.</title>
        <authorList>
            <person name="Zhang J."/>
            <person name="Zhang X."/>
        </authorList>
    </citation>
    <scope>NUCLEOTIDE SEQUENCE [LARGE SCALE GENOMIC DNA]</scope>
    <source>
        <strain evidence="2 3">1DrF-4</strain>
    </source>
</reference>
<evidence type="ECO:0000259" key="1">
    <source>
        <dbReference type="PROSITE" id="PS51186"/>
    </source>
</evidence>
<protein>
    <submittedName>
        <fullName evidence="2">GNAT family acetyltransferase</fullName>
    </submittedName>
</protein>
<comment type="caution">
    <text evidence="2">The sequence shown here is derived from an EMBL/GenBank/DDBJ whole genome shotgun (WGS) entry which is preliminary data.</text>
</comment>
<accession>A0A1A5YIE3</accession>
<dbReference type="AlphaFoldDB" id="A0A1A5YIE3"/>
<keyword evidence="3" id="KW-1185">Reference proteome</keyword>
<gene>
    <name evidence="2" type="ORF">A7K91_00380</name>
</gene>
<dbReference type="STRING" id="1844972.A7K91_00380"/>
<evidence type="ECO:0000313" key="3">
    <source>
        <dbReference type="Proteomes" id="UP000092024"/>
    </source>
</evidence>
<dbReference type="RefSeq" id="WP_068683521.1">
    <property type="nucleotide sequence ID" value="NZ_LYPA01000060.1"/>
</dbReference>
<dbReference type="GO" id="GO:0016747">
    <property type="term" value="F:acyltransferase activity, transferring groups other than amino-acyl groups"/>
    <property type="evidence" value="ECO:0007669"/>
    <property type="project" value="InterPro"/>
</dbReference>
<organism evidence="2 3">
    <name type="scientific">Paenibacillus oryzae</name>
    <dbReference type="NCBI Taxonomy" id="1844972"/>
    <lineage>
        <taxon>Bacteria</taxon>
        <taxon>Bacillati</taxon>
        <taxon>Bacillota</taxon>
        <taxon>Bacilli</taxon>
        <taxon>Bacillales</taxon>
        <taxon>Paenibacillaceae</taxon>
        <taxon>Paenibacillus</taxon>
    </lineage>
</organism>
<dbReference type="InterPro" id="IPR000182">
    <property type="entry name" value="GNAT_dom"/>
</dbReference>
<dbReference type="SUPFAM" id="SSF55729">
    <property type="entry name" value="Acyl-CoA N-acyltransferases (Nat)"/>
    <property type="match status" value="1"/>
</dbReference>
<sequence length="154" mass="18311">MEYKIIDLRDFPNLLETSIEYVSQRWGLNKKIFEDCITSSMNAANSLPRWYFMMKSDLIIGSYSLMTNDFVSRQDLWPYLSNLYVEEEERGKQLGAALLNHARREAYMLGFKKIYLCTDHENYYEKYGWTHLTNGYHTWNRESKIYVAATLGQE</sequence>